<accession>A0A1G2KWV9</accession>
<protein>
    <recommendedName>
        <fullName evidence="4">Alanine racemase</fullName>
        <ecNumber evidence="4">5.1.1.1</ecNumber>
    </recommendedName>
</protein>
<evidence type="ECO:0000256" key="2">
    <source>
        <dbReference type="ARBA" id="ARBA00022898"/>
    </source>
</evidence>
<feature type="active site" description="Proton acceptor; specific for L-alanine" evidence="4">
    <location>
        <position position="276"/>
    </location>
</feature>
<comment type="caution">
    <text evidence="8">The sequence shown here is derived from an EMBL/GenBank/DDBJ whole genome shotgun (WGS) entry which is preliminary data.</text>
</comment>
<evidence type="ECO:0000259" key="7">
    <source>
        <dbReference type="SMART" id="SM01005"/>
    </source>
</evidence>
<dbReference type="CDD" id="cd00430">
    <property type="entry name" value="PLPDE_III_AR"/>
    <property type="match status" value="1"/>
</dbReference>
<dbReference type="EC" id="5.1.1.1" evidence="4"/>
<dbReference type="SUPFAM" id="SSF50621">
    <property type="entry name" value="Alanine racemase C-terminal domain-like"/>
    <property type="match status" value="1"/>
</dbReference>
<dbReference type="PANTHER" id="PTHR30511">
    <property type="entry name" value="ALANINE RACEMASE"/>
    <property type="match status" value="1"/>
</dbReference>
<keyword evidence="3 4" id="KW-0413">Isomerase</keyword>
<evidence type="ECO:0000313" key="9">
    <source>
        <dbReference type="Proteomes" id="UP000177811"/>
    </source>
</evidence>
<dbReference type="EMBL" id="MHQL01000010">
    <property type="protein sequence ID" value="OHA03674.1"/>
    <property type="molecule type" value="Genomic_DNA"/>
</dbReference>
<comment type="similarity">
    <text evidence="4">Belongs to the alanine racemase family.</text>
</comment>
<dbReference type="Proteomes" id="UP000177811">
    <property type="component" value="Unassembled WGS sequence"/>
</dbReference>
<dbReference type="SUPFAM" id="SSF51419">
    <property type="entry name" value="PLP-binding barrel"/>
    <property type="match status" value="1"/>
</dbReference>
<dbReference type="NCBIfam" id="TIGR00492">
    <property type="entry name" value="alr"/>
    <property type="match status" value="1"/>
</dbReference>
<dbReference type="FunFam" id="3.20.20.10:FF:000002">
    <property type="entry name" value="Alanine racemase"/>
    <property type="match status" value="1"/>
</dbReference>
<dbReference type="InterPro" id="IPR000821">
    <property type="entry name" value="Ala_racemase"/>
</dbReference>
<reference evidence="8 9" key="1">
    <citation type="journal article" date="2016" name="Nat. Commun.">
        <title>Thousands of microbial genomes shed light on interconnected biogeochemical processes in an aquifer system.</title>
        <authorList>
            <person name="Anantharaman K."/>
            <person name="Brown C.T."/>
            <person name="Hug L.A."/>
            <person name="Sharon I."/>
            <person name="Castelle C.J."/>
            <person name="Probst A.J."/>
            <person name="Thomas B.C."/>
            <person name="Singh A."/>
            <person name="Wilkins M.J."/>
            <person name="Karaoz U."/>
            <person name="Brodie E.L."/>
            <person name="Williams K.H."/>
            <person name="Hubbard S.S."/>
            <person name="Banfield J.F."/>
        </authorList>
    </citation>
    <scope>NUCLEOTIDE SEQUENCE [LARGE SCALE GENOMIC DNA]</scope>
</reference>
<dbReference type="AlphaFoldDB" id="A0A1G2KWV9"/>
<dbReference type="Gene3D" id="3.20.20.10">
    <property type="entry name" value="Alanine racemase"/>
    <property type="match status" value="1"/>
</dbReference>
<dbReference type="PROSITE" id="PS00395">
    <property type="entry name" value="ALANINE_RACEMASE"/>
    <property type="match status" value="1"/>
</dbReference>
<evidence type="ECO:0000256" key="5">
    <source>
        <dbReference type="PIRSR" id="PIRSR600821-50"/>
    </source>
</evidence>
<evidence type="ECO:0000256" key="6">
    <source>
        <dbReference type="PIRSR" id="PIRSR600821-52"/>
    </source>
</evidence>
<dbReference type="GO" id="GO:0005829">
    <property type="term" value="C:cytosol"/>
    <property type="evidence" value="ECO:0007669"/>
    <property type="project" value="TreeGrafter"/>
</dbReference>
<dbReference type="InterPro" id="IPR001608">
    <property type="entry name" value="Ala_racemase_N"/>
</dbReference>
<dbReference type="PANTHER" id="PTHR30511:SF0">
    <property type="entry name" value="ALANINE RACEMASE, CATABOLIC-RELATED"/>
    <property type="match status" value="1"/>
</dbReference>
<keyword evidence="2 4" id="KW-0663">Pyridoxal phosphate</keyword>
<evidence type="ECO:0000256" key="1">
    <source>
        <dbReference type="ARBA" id="ARBA00001933"/>
    </source>
</evidence>
<comment type="pathway">
    <text evidence="4">Amino-acid biosynthesis; D-alanine biosynthesis; D-alanine from L-alanine: step 1/1.</text>
</comment>
<sequence>MRHTHVRTWIEISEKYLHHNTGEFFSRIGRKAFMMAVVKSNAYGHGLVTVADALGWHPEFRRRGWFGVDSIVEALRLRKEGIKNPMLVLGFTLPERLADAARAGVIVTVSNRESLRALLRSFPRPAFHIKIDTGMHRQGFFTAEVPHVISFLKKHALVPDGMYTHFAMAKDRGYPAYTAMQFKDFMKAIVLFKNAGYSALVRHAAATGGALLFPETHLDMVRIGMGLYGYPPSVEAALNLNASEFGLSPISMKPVMTWKTVVGETHVIPVGSPVGYDLTERVRRRTNIAVLPIGYWHGFDRGLSGIGEVLIGGRRRKVLGRVSMDMIVVDGTDAPGARVGDVVVLIGRQGKGAVYADEMGGKIGTSCYEVLTRTNPLIQRALI</sequence>
<dbReference type="GO" id="GO:0008784">
    <property type="term" value="F:alanine racemase activity"/>
    <property type="evidence" value="ECO:0007669"/>
    <property type="project" value="UniProtKB-UniRule"/>
</dbReference>
<name>A0A1G2KWV9_9BACT</name>
<proteinExistence type="inferred from homology"/>
<comment type="function">
    <text evidence="4">Catalyzes the interconversion of L-alanine and D-alanine. May also act on other amino acids.</text>
</comment>
<feature type="domain" description="Alanine racemase C-terminal" evidence="7">
    <location>
        <begin position="255"/>
        <end position="383"/>
    </location>
</feature>
<feature type="modified residue" description="N6-(pyridoxal phosphate)lysine" evidence="4 5">
    <location>
        <position position="39"/>
    </location>
</feature>
<dbReference type="GO" id="GO:0030170">
    <property type="term" value="F:pyridoxal phosphate binding"/>
    <property type="evidence" value="ECO:0007669"/>
    <property type="project" value="UniProtKB-UniRule"/>
</dbReference>
<dbReference type="HAMAP" id="MF_01201">
    <property type="entry name" value="Ala_racemase"/>
    <property type="match status" value="1"/>
</dbReference>
<gene>
    <name evidence="8" type="ORF">A3C16_03485</name>
</gene>
<evidence type="ECO:0000313" key="8">
    <source>
        <dbReference type="EMBL" id="OHA03674.1"/>
    </source>
</evidence>
<dbReference type="Pfam" id="PF00842">
    <property type="entry name" value="Ala_racemase_C"/>
    <property type="match status" value="1"/>
</dbReference>
<dbReference type="GO" id="GO:0030632">
    <property type="term" value="P:D-alanine biosynthetic process"/>
    <property type="evidence" value="ECO:0007669"/>
    <property type="project" value="UniProtKB-UniRule"/>
</dbReference>
<feature type="binding site" evidence="4 6">
    <location>
        <position position="137"/>
    </location>
    <ligand>
        <name>substrate</name>
    </ligand>
</feature>
<dbReference type="PRINTS" id="PR00992">
    <property type="entry name" value="ALARACEMASE"/>
</dbReference>
<dbReference type="Gene3D" id="2.40.37.10">
    <property type="entry name" value="Lyase, Ornithine Decarboxylase, Chain A, domain 1"/>
    <property type="match status" value="1"/>
</dbReference>
<dbReference type="InterPro" id="IPR029066">
    <property type="entry name" value="PLP-binding_barrel"/>
</dbReference>
<evidence type="ECO:0000256" key="4">
    <source>
        <dbReference type="HAMAP-Rule" id="MF_01201"/>
    </source>
</evidence>
<dbReference type="Pfam" id="PF01168">
    <property type="entry name" value="Ala_racemase_N"/>
    <property type="match status" value="1"/>
</dbReference>
<dbReference type="InterPro" id="IPR009006">
    <property type="entry name" value="Ala_racemase/Decarboxylase_C"/>
</dbReference>
<dbReference type="InterPro" id="IPR020622">
    <property type="entry name" value="Ala_racemase_pyridoxalP-BS"/>
</dbReference>
<comment type="cofactor">
    <cofactor evidence="1 4 5">
        <name>pyridoxal 5'-phosphate</name>
        <dbReference type="ChEBI" id="CHEBI:597326"/>
    </cofactor>
</comment>
<organism evidence="8 9">
    <name type="scientific">Candidatus Sungbacteria bacterium RIFCSPHIGHO2_02_FULL_51_29</name>
    <dbReference type="NCBI Taxonomy" id="1802273"/>
    <lineage>
        <taxon>Bacteria</taxon>
        <taxon>Candidatus Sungiibacteriota</taxon>
    </lineage>
</organism>
<comment type="catalytic activity">
    <reaction evidence="4">
        <text>L-alanine = D-alanine</text>
        <dbReference type="Rhea" id="RHEA:20249"/>
        <dbReference type="ChEBI" id="CHEBI:57416"/>
        <dbReference type="ChEBI" id="CHEBI:57972"/>
        <dbReference type="EC" id="5.1.1.1"/>
    </reaction>
</comment>
<feature type="active site" description="Proton acceptor; specific for D-alanine" evidence="4">
    <location>
        <position position="39"/>
    </location>
</feature>
<dbReference type="InterPro" id="IPR011079">
    <property type="entry name" value="Ala_racemase_C"/>
</dbReference>
<dbReference type="SMART" id="SM01005">
    <property type="entry name" value="Ala_racemase_C"/>
    <property type="match status" value="1"/>
</dbReference>
<feature type="binding site" evidence="4 6">
    <location>
        <position position="324"/>
    </location>
    <ligand>
        <name>substrate</name>
    </ligand>
</feature>
<dbReference type="UniPathway" id="UPA00042">
    <property type="reaction ID" value="UER00497"/>
</dbReference>
<evidence type="ECO:0000256" key="3">
    <source>
        <dbReference type="ARBA" id="ARBA00023235"/>
    </source>
</evidence>